<name>A0AAV6V6Y0_9ARAC</name>
<organism evidence="1 2">
    <name type="scientific">Oedothorax gibbosus</name>
    <dbReference type="NCBI Taxonomy" id="931172"/>
    <lineage>
        <taxon>Eukaryota</taxon>
        <taxon>Metazoa</taxon>
        <taxon>Ecdysozoa</taxon>
        <taxon>Arthropoda</taxon>
        <taxon>Chelicerata</taxon>
        <taxon>Arachnida</taxon>
        <taxon>Araneae</taxon>
        <taxon>Araneomorphae</taxon>
        <taxon>Entelegynae</taxon>
        <taxon>Araneoidea</taxon>
        <taxon>Linyphiidae</taxon>
        <taxon>Erigoninae</taxon>
        <taxon>Oedothorax</taxon>
    </lineage>
</organism>
<comment type="caution">
    <text evidence="1">The sequence shown here is derived from an EMBL/GenBank/DDBJ whole genome shotgun (WGS) entry which is preliminary data.</text>
</comment>
<protein>
    <submittedName>
        <fullName evidence="1">Uncharacterized protein</fullName>
    </submittedName>
</protein>
<dbReference type="Proteomes" id="UP000827092">
    <property type="component" value="Unassembled WGS sequence"/>
</dbReference>
<sequence>MSAVTCHAYLAIKSPDTSATPEHPRWKLWQVPKYNRKDGFERRISHKPEYYGTCAVWLNARNQFWIGSCETAEI</sequence>
<evidence type="ECO:0000313" key="1">
    <source>
        <dbReference type="EMBL" id="KAG8191623.1"/>
    </source>
</evidence>
<evidence type="ECO:0000313" key="2">
    <source>
        <dbReference type="Proteomes" id="UP000827092"/>
    </source>
</evidence>
<keyword evidence="2" id="KW-1185">Reference proteome</keyword>
<dbReference type="AlphaFoldDB" id="A0AAV6V6Y0"/>
<gene>
    <name evidence="1" type="ORF">JTE90_018552</name>
</gene>
<reference evidence="1 2" key="1">
    <citation type="journal article" date="2022" name="Nat. Ecol. Evol.">
        <title>A masculinizing supergene underlies an exaggerated male reproductive morph in a spider.</title>
        <authorList>
            <person name="Hendrickx F."/>
            <person name="De Corte Z."/>
            <person name="Sonet G."/>
            <person name="Van Belleghem S.M."/>
            <person name="Kostlbacher S."/>
            <person name="Vangestel C."/>
        </authorList>
    </citation>
    <scope>NUCLEOTIDE SEQUENCE [LARGE SCALE GENOMIC DNA]</scope>
    <source>
        <strain evidence="1">W744_W776</strain>
    </source>
</reference>
<accession>A0AAV6V6Y0</accession>
<proteinExistence type="predicted"/>
<dbReference type="EMBL" id="JAFNEN010000156">
    <property type="protein sequence ID" value="KAG8191623.1"/>
    <property type="molecule type" value="Genomic_DNA"/>
</dbReference>